<proteinExistence type="predicted"/>
<protein>
    <submittedName>
        <fullName evidence="2">Uncharacterized protein</fullName>
    </submittedName>
</protein>
<feature type="compositionally biased region" description="Basic residues" evidence="1">
    <location>
        <begin position="174"/>
        <end position="186"/>
    </location>
</feature>
<comment type="caution">
    <text evidence="2">The sequence shown here is derived from an EMBL/GenBank/DDBJ whole genome shotgun (WGS) entry which is preliminary data.</text>
</comment>
<feature type="compositionally biased region" description="Acidic residues" evidence="1">
    <location>
        <begin position="270"/>
        <end position="280"/>
    </location>
</feature>
<gene>
    <name evidence="2" type="ORF">PsYK624_108160</name>
</gene>
<dbReference type="OrthoDB" id="10580544at2759"/>
<evidence type="ECO:0000256" key="1">
    <source>
        <dbReference type="SAM" id="MobiDB-lite"/>
    </source>
</evidence>
<dbReference type="EMBL" id="BPQB01000042">
    <property type="protein sequence ID" value="GJE94645.1"/>
    <property type="molecule type" value="Genomic_DNA"/>
</dbReference>
<dbReference type="AlphaFoldDB" id="A0A9P3LGT4"/>
<feature type="compositionally biased region" description="Low complexity" evidence="1">
    <location>
        <begin position="107"/>
        <end position="123"/>
    </location>
</feature>
<feature type="compositionally biased region" description="Basic and acidic residues" evidence="1">
    <location>
        <begin position="281"/>
        <end position="295"/>
    </location>
</feature>
<feature type="compositionally biased region" description="Low complexity" evidence="1">
    <location>
        <begin position="38"/>
        <end position="55"/>
    </location>
</feature>
<name>A0A9P3LGT4_9APHY</name>
<keyword evidence="3" id="KW-1185">Reference proteome</keyword>
<evidence type="ECO:0000313" key="2">
    <source>
        <dbReference type="EMBL" id="GJE94645.1"/>
    </source>
</evidence>
<feature type="region of interest" description="Disordered" evidence="1">
    <location>
        <begin position="238"/>
        <end position="312"/>
    </location>
</feature>
<feature type="region of interest" description="Disordered" evidence="1">
    <location>
        <begin position="33"/>
        <end position="81"/>
    </location>
</feature>
<feature type="region of interest" description="Disordered" evidence="1">
    <location>
        <begin position="104"/>
        <end position="224"/>
    </location>
</feature>
<dbReference type="Proteomes" id="UP000703269">
    <property type="component" value="Unassembled WGS sequence"/>
</dbReference>
<feature type="compositionally biased region" description="Polar residues" evidence="1">
    <location>
        <begin position="248"/>
        <end position="257"/>
    </location>
</feature>
<evidence type="ECO:0000313" key="3">
    <source>
        <dbReference type="Proteomes" id="UP000703269"/>
    </source>
</evidence>
<accession>A0A9P3LGT4</accession>
<organism evidence="2 3">
    <name type="scientific">Phanerochaete sordida</name>
    <dbReference type="NCBI Taxonomy" id="48140"/>
    <lineage>
        <taxon>Eukaryota</taxon>
        <taxon>Fungi</taxon>
        <taxon>Dikarya</taxon>
        <taxon>Basidiomycota</taxon>
        <taxon>Agaricomycotina</taxon>
        <taxon>Agaricomycetes</taxon>
        <taxon>Polyporales</taxon>
        <taxon>Phanerochaetaceae</taxon>
        <taxon>Phanerochaete</taxon>
    </lineage>
</organism>
<reference evidence="2 3" key="1">
    <citation type="submission" date="2021-08" db="EMBL/GenBank/DDBJ databases">
        <title>Draft Genome Sequence of Phanerochaete sordida strain YK-624.</title>
        <authorList>
            <person name="Mori T."/>
            <person name="Dohra H."/>
            <person name="Suzuki T."/>
            <person name="Kawagishi H."/>
            <person name="Hirai H."/>
        </authorList>
    </citation>
    <scope>NUCLEOTIDE SEQUENCE [LARGE SCALE GENOMIC DNA]</scope>
    <source>
        <strain evidence="2 3">YK-624</strain>
    </source>
</reference>
<sequence length="312" mass="34109">MGAAGDLECSRDNRCRTSARLARWHSPRRLTLPRHIYPARPRAQAPHPAAQQARARIQHKAMSQDSSARLRRRPGRASWPVRGISGALRALPPLSFAQAGTHFRAPSTSSASSAYTSEASASEDSSDGDSHEGSGDDEAEPCVFAAEGDASPPRSPHGRRTPELPLPDSPLRSFRARPPSHRKRLSQIHVVTSMPPKMDNTSAAAAPAGKPAEETSSPISPTDDWKNFVQLFKTARTSLGPTDAISAALNSPTRRPVSTTHSRRSSQTTVDDEEDSESSVDEDHEREETLRKAEEYFFSERPYEEGQPTDMT</sequence>